<sequence>MGQSTDTIYHARRSAITRASDDYYPKNPTTQTLHIAAVAFNSIFLGEVFVPDWDMFYSRHEAAEFHAAARAVGGCGVYHDFEILKRLVLPDGSVLRARYPGRPSRDCLFVDPVMDGKSLLKIWNLNKCNGVIGIFNCQGAGSWPCLEHIVQVKASDELSGKVLLQISSISKRFLESFGPEIVQSIPSNKGVCLVYPRTSHWMSHYNFSNVMCLLFPLLRFTSKYSICAYWIIEHGRGAGSFGAYSSLKPKSCSVNSKDEGFEFRGDNNLLTVTIPATTSSWNISFCY</sequence>
<dbReference type="PANTHER" id="PTHR31268">
    <property type="match status" value="1"/>
</dbReference>
<keyword evidence="2" id="KW-0119">Carbohydrate metabolism</keyword>
<proteinExistence type="inferred from homology"/>
<accession>A0AAW1XH03</accession>
<evidence type="ECO:0008006" key="5">
    <source>
        <dbReference type="Google" id="ProtNLM"/>
    </source>
</evidence>
<dbReference type="AlphaFoldDB" id="A0AAW1XH03"/>
<dbReference type="SUPFAM" id="SSF51445">
    <property type="entry name" value="(Trans)glycosidases"/>
    <property type="match status" value="1"/>
</dbReference>
<protein>
    <recommendedName>
        <fullName evidence="5">Galactinol--sucrose galactosyltransferase 2</fullName>
    </recommendedName>
</protein>
<evidence type="ECO:0000256" key="1">
    <source>
        <dbReference type="ARBA" id="ARBA00007240"/>
    </source>
</evidence>
<gene>
    <name evidence="3" type="ORF">M0R45_012700</name>
</gene>
<name>A0AAW1XH03_RUBAR</name>
<organism evidence="3 4">
    <name type="scientific">Rubus argutus</name>
    <name type="common">Southern blackberry</name>
    <dbReference type="NCBI Taxonomy" id="59490"/>
    <lineage>
        <taxon>Eukaryota</taxon>
        <taxon>Viridiplantae</taxon>
        <taxon>Streptophyta</taxon>
        <taxon>Embryophyta</taxon>
        <taxon>Tracheophyta</taxon>
        <taxon>Spermatophyta</taxon>
        <taxon>Magnoliopsida</taxon>
        <taxon>eudicotyledons</taxon>
        <taxon>Gunneridae</taxon>
        <taxon>Pentapetalae</taxon>
        <taxon>rosids</taxon>
        <taxon>fabids</taxon>
        <taxon>Rosales</taxon>
        <taxon>Rosaceae</taxon>
        <taxon>Rosoideae</taxon>
        <taxon>Rosoideae incertae sedis</taxon>
        <taxon>Rubus</taxon>
    </lineage>
</organism>
<dbReference type="EMBL" id="JBEDUW010000003">
    <property type="protein sequence ID" value="KAK9935824.1"/>
    <property type="molecule type" value="Genomic_DNA"/>
</dbReference>
<comment type="caution">
    <text evidence="3">The sequence shown here is derived from an EMBL/GenBank/DDBJ whole genome shotgun (WGS) entry which is preliminary data.</text>
</comment>
<dbReference type="InterPro" id="IPR008811">
    <property type="entry name" value="Glycosyl_hydrolases_36"/>
</dbReference>
<reference evidence="3 4" key="1">
    <citation type="journal article" date="2023" name="G3 (Bethesda)">
        <title>A chromosome-length genome assembly and annotation of blackberry (Rubus argutus, cv. 'Hillquist').</title>
        <authorList>
            <person name="Bruna T."/>
            <person name="Aryal R."/>
            <person name="Dudchenko O."/>
            <person name="Sargent D.J."/>
            <person name="Mead D."/>
            <person name="Buti M."/>
            <person name="Cavallini A."/>
            <person name="Hytonen T."/>
            <person name="Andres J."/>
            <person name="Pham M."/>
            <person name="Weisz D."/>
            <person name="Mascagni F."/>
            <person name="Usai G."/>
            <person name="Natali L."/>
            <person name="Bassil N."/>
            <person name="Fernandez G.E."/>
            <person name="Lomsadze A."/>
            <person name="Armour M."/>
            <person name="Olukolu B."/>
            <person name="Poorten T."/>
            <person name="Britton C."/>
            <person name="Davik J."/>
            <person name="Ashrafi H."/>
            <person name="Aiden E.L."/>
            <person name="Borodovsky M."/>
            <person name="Worthington M."/>
        </authorList>
    </citation>
    <scope>NUCLEOTIDE SEQUENCE [LARGE SCALE GENOMIC DNA]</scope>
    <source>
        <strain evidence="3">PI 553951</strain>
    </source>
</reference>
<evidence type="ECO:0000256" key="2">
    <source>
        <dbReference type="ARBA" id="ARBA00023277"/>
    </source>
</evidence>
<evidence type="ECO:0000313" key="3">
    <source>
        <dbReference type="EMBL" id="KAK9935824.1"/>
    </source>
</evidence>
<dbReference type="Proteomes" id="UP001457282">
    <property type="component" value="Unassembled WGS sequence"/>
</dbReference>
<comment type="similarity">
    <text evidence="1">Belongs to the glycosyl hydrolases 36 family.</text>
</comment>
<keyword evidence="4" id="KW-1185">Reference proteome</keyword>
<evidence type="ECO:0000313" key="4">
    <source>
        <dbReference type="Proteomes" id="UP001457282"/>
    </source>
</evidence>
<dbReference type="PANTHER" id="PTHR31268:SF26">
    <property type="entry name" value="GALACTINOL--SUCROSE GALACTOSYLTRANSFERASE"/>
    <property type="match status" value="1"/>
</dbReference>
<dbReference type="InterPro" id="IPR017853">
    <property type="entry name" value="GH"/>
</dbReference>
<dbReference type="Pfam" id="PF05691">
    <property type="entry name" value="Raffinose_syn"/>
    <property type="match status" value="2"/>
</dbReference>